<protein>
    <submittedName>
        <fullName evidence="1">Uncharacterized protein</fullName>
    </submittedName>
</protein>
<keyword evidence="2" id="KW-1185">Reference proteome</keyword>
<evidence type="ECO:0000313" key="2">
    <source>
        <dbReference type="Proteomes" id="UP001497516"/>
    </source>
</evidence>
<dbReference type="EMBL" id="OZ034819">
    <property type="protein sequence ID" value="CAL1395044.1"/>
    <property type="molecule type" value="Genomic_DNA"/>
</dbReference>
<dbReference type="Proteomes" id="UP001497516">
    <property type="component" value="Chromosome 6"/>
</dbReference>
<sequence length="109" mass="12520">MSKLQDFWNADATKENLGFEAMPNEHYCQPAASDGGVFSIDISCWLPMILITVADHQTHEDTWYELTGVVIMVVDSSDKNMEPIVENQRYSHQRTQVLGHSFPFLFLQR</sequence>
<evidence type="ECO:0000313" key="1">
    <source>
        <dbReference type="EMBL" id="CAL1395044.1"/>
    </source>
</evidence>
<name>A0AAV2F9V7_9ROSI</name>
<dbReference type="AlphaFoldDB" id="A0AAV2F9V7"/>
<accession>A0AAV2F9V7</accession>
<gene>
    <name evidence="1" type="ORF">LTRI10_LOCUS35503</name>
</gene>
<reference evidence="1 2" key="1">
    <citation type="submission" date="2024-04" db="EMBL/GenBank/DDBJ databases">
        <authorList>
            <person name="Fracassetti M."/>
        </authorList>
    </citation>
    <scope>NUCLEOTIDE SEQUENCE [LARGE SCALE GENOMIC DNA]</scope>
</reference>
<organism evidence="1 2">
    <name type="scientific">Linum trigynum</name>
    <dbReference type="NCBI Taxonomy" id="586398"/>
    <lineage>
        <taxon>Eukaryota</taxon>
        <taxon>Viridiplantae</taxon>
        <taxon>Streptophyta</taxon>
        <taxon>Embryophyta</taxon>
        <taxon>Tracheophyta</taxon>
        <taxon>Spermatophyta</taxon>
        <taxon>Magnoliopsida</taxon>
        <taxon>eudicotyledons</taxon>
        <taxon>Gunneridae</taxon>
        <taxon>Pentapetalae</taxon>
        <taxon>rosids</taxon>
        <taxon>fabids</taxon>
        <taxon>Malpighiales</taxon>
        <taxon>Linaceae</taxon>
        <taxon>Linum</taxon>
    </lineage>
</organism>
<proteinExistence type="predicted"/>